<feature type="region of interest" description="Disordered" evidence="2">
    <location>
        <begin position="61"/>
        <end position="92"/>
    </location>
</feature>
<feature type="compositionally biased region" description="Polar residues" evidence="2">
    <location>
        <begin position="61"/>
        <end position="80"/>
    </location>
</feature>
<protein>
    <submittedName>
        <fullName evidence="3">Global transcription regulator sge1</fullName>
    </submittedName>
</protein>
<evidence type="ECO:0000256" key="2">
    <source>
        <dbReference type="SAM" id="MobiDB-lite"/>
    </source>
</evidence>
<feature type="compositionally biased region" description="Basic and acidic residues" evidence="2">
    <location>
        <begin position="423"/>
        <end position="440"/>
    </location>
</feature>
<gene>
    <name evidence="3" type="primary">sge1</name>
    <name evidence="3" type="ORF">SCUCBS95973_001889</name>
</gene>
<dbReference type="Proteomes" id="UP001642405">
    <property type="component" value="Unassembled WGS sequence"/>
</dbReference>
<feature type="region of interest" description="Disordered" evidence="2">
    <location>
        <begin position="110"/>
        <end position="131"/>
    </location>
</feature>
<name>A0ABP0B2B2_9PEZI</name>
<dbReference type="InterPro" id="IPR018608">
    <property type="entry name" value="Gti1/Pac2"/>
</dbReference>
<proteinExistence type="inferred from homology"/>
<dbReference type="Pfam" id="PF09729">
    <property type="entry name" value="Gti1_Pac2"/>
    <property type="match status" value="1"/>
</dbReference>
<comment type="similarity">
    <text evidence="1">Belongs to the MIT1/WOR1 family.</text>
</comment>
<accession>A0ABP0B2B2</accession>
<dbReference type="PANTHER" id="PTHR28027">
    <property type="entry name" value="TRANSCRIPTIONAL REGULATOR MIT1"/>
    <property type="match status" value="1"/>
</dbReference>
<organism evidence="3 4">
    <name type="scientific">Sporothrix curviconia</name>
    <dbReference type="NCBI Taxonomy" id="1260050"/>
    <lineage>
        <taxon>Eukaryota</taxon>
        <taxon>Fungi</taxon>
        <taxon>Dikarya</taxon>
        <taxon>Ascomycota</taxon>
        <taxon>Pezizomycotina</taxon>
        <taxon>Sordariomycetes</taxon>
        <taxon>Sordariomycetidae</taxon>
        <taxon>Ophiostomatales</taxon>
        <taxon>Ophiostomataceae</taxon>
        <taxon>Sporothrix</taxon>
    </lineage>
</organism>
<keyword evidence="4" id="KW-1185">Reference proteome</keyword>
<evidence type="ECO:0000313" key="3">
    <source>
        <dbReference type="EMBL" id="CAK7213703.1"/>
    </source>
</evidence>
<feature type="compositionally biased region" description="Polar residues" evidence="2">
    <location>
        <begin position="110"/>
        <end position="120"/>
    </location>
</feature>
<sequence length="542" mass="59453">MDEVFTPVSSAIDLDFGSLPDFNPLASDGSDFHMEEFSHFDEYNTSMFDEFVDYAAYNPEASTKSSNEDSVAAQQANDSQARGLPATDQPSSQEELDLLNIVGAYVNSQPPNVSQSQVPTLPTWDEEASSSTTIDPQLLDLGQLQLPALPEFNQGPSSAFSQPMPMFGAEALAWSAISAVSFPMLSTEAAKEPAIIEAPVDPRVAALNNQIVSIRRPEQITPFLAQYKQVTNVFPLSLARPLFAPHMPPSSIAGTVYSSTFTSDLLLPQRILPAKVKAALLASSKIMQPEDCAPSGNFTTDAVFDHNKVLSFFLAHHFVDSNPDRPMGVALKSVYVQSRFAAEAIVSYVAKGFLPSAEKRPDKTDIGTSASGYVYVIKEGKGVQRWTDGRKWSPSRKGGTNINIYREVKDLSEEEVEQVMTEAEIKSRKDPPTNEEERGKRQQQLKTAATRAVGLEHITVTLDNCEQTLFVTPEELALNPVGIDSVAHDLVGAATYGKKFLVHGLVKRTYKVEHSGVKYTLVNYYNIRDVLNSVIHPVELKM</sequence>
<comment type="caution">
    <text evidence="3">The sequence shown here is derived from an EMBL/GenBank/DDBJ whole genome shotgun (WGS) entry which is preliminary data.</text>
</comment>
<feature type="region of interest" description="Disordered" evidence="2">
    <location>
        <begin position="420"/>
        <end position="443"/>
    </location>
</feature>
<dbReference type="PANTHER" id="PTHR28027:SF2">
    <property type="entry name" value="TRANSCRIPTIONAL REGULATOR MIT1"/>
    <property type="match status" value="1"/>
</dbReference>
<evidence type="ECO:0000256" key="1">
    <source>
        <dbReference type="ARBA" id="ARBA00008359"/>
    </source>
</evidence>
<evidence type="ECO:0000313" key="4">
    <source>
        <dbReference type="Proteomes" id="UP001642405"/>
    </source>
</evidence>
<reference evidence="3 4" key="1">
    <citation type="submission" date="2024-01" db="EMBL/GenBank/DDBJ databases">
        <authorList>
            <person name="Allen C."/>
            <person name="Tagirdzhanova G."/>
        </authorList>
    </citation>
    <scope>NUCLEOTIDE SEQUENCE [LARGE SCALE GENOMIC DNA]</scope>
</reference>
<dbReference type="EMBL" id="CAWUHB010000007">
    <property type="protein sequence ID" value="CAK7213703.1"/>
    <property type="molecule type" value="Genomic_DNA"/>
</dbReference>